<dbReference type="Proteomes" id="UP000010408">
    <property type="component" value="Unassembled WGS sequence"/>
</dbReference>
<evidence type="ECO:0000313" key="2">
    <source>
        <dbReference type="Proteomes" id="UP000010408"/>
    </source>
</evidence>
<dbReference type="HOGENOM" id="CLU_1052475_0_0_10"/>
<comment type="caution">
    <text evidence="1">The sequence shown here is derived from an EMBL/GenBank/DDBJ whole genome shotgun (WGS) entry which is preliminary data.</text>
</comment>
<dbReference type="EMBL" id="AMEQ01000040">
    <property type="protein sequence ID" value="EKY00209.1"/>
    <property type="molecule type" value="Genomic_DNA"/>
</dbReference>
<organism evidence="1 2">
    <name type="scientific">Porphyromonas catoniae F0037</name>
    <dbReference type="NCBI Taxonomy" id="1127696"/>
    <lineage>
        <taxon>Bacteria</taxon>
        <taxon>Pseudomonadati</taxon>
        <taxon>Bacteroidota</taxon>
        <taxon>Bacteroidia</taxon>
        <taxon>Bacteroidales</taxon>
        <taxon>Porphyromonadaceae</taxon>
        <taxon>Porphyromonas</taxon>
    </lineage>
</organism>
<reference evidence="1 2" key="1">
    <citation type="submission" date="2012-05" db="EMBL/GenBank/DDBJ databases">
        <authorList>
            <person name="Weinstock G."/>
            <person name="Sodergren E."/>
            <person name="Lobos E.A."/>
            <person name="Fulton L."/>
            <person name="Fulton R."/>
            <person name="Courtney L."/>
            <person name="Fronick C."/>
            <person name="O'Laughlin M."/>
            <person name="Godfrey J."/>
            <person name="Wilson R.M."/>
            <person name="Miner T."/>
            <person name="Farmer C."/>
            <person name="Delehaunty K."/>
            <person name="Cordes M."/>
            <person name="Minx P."/>
            <person name="Tomlinson C."/>
            <person name="Chen J."/>
            <person name="Wollam A."/>
            <person name="Pepin K.H."/>
            <person name="Bhonagiri V."/>
            <person name="Zhang X."/>
            <person name="Suruliraj S."/>
            <person name="Warren W."/>
            <person name="Mitreva M."/>
            <person name="Mardis E.R."/>
            <person name="Wilson R.K."/>
        </authorList>
    </citation>
    <scope>NUCLEOTIDE SEQUENCE [LARGE SCALE GENOMIC DNA]</scope>
    <source>
        <strain evidence="1 2">F0037</strain>
    </source>
</reference>
<evidence type="ECO:0008006" key="3">
    <source>
        <dbReference type="Google" id="ProtNLM"/>
    </source>
</evidence>
<dbReference type="PATRIC" id="fig|1127696.3.peg.1391"/>
<gene>
    <name evidence="1" type="ORF">HMPREF9134_01540</name>
</gene>
<sequence length="266" mass="30917">MIYMYTMRRLLYLFVTLSATLPTYAQMLFSENLTMSIDSTKTIQGTILPVLEFKTEKENVFTFKNTANINLLIRHNRVINLINKIELSTYGDKITVSGGYVHAEYRYLLHRAFEVYPYVESQWAESRGMLFKLSTGLQSRYRLVNSTNFLMFATAGLFFEYEKWEHPTPNSGDEKYAHSRRIKSHLSLSFRHQLGEHWEFTATAIHQATPDTFLKKARFGGAVDLRYRITPTIGIRGTYRLIYDTDPIIPVRKDYNTVDAGIDLSF</sequence>
<accession>L1N9M3</accession>
<evidence type="ECO:0000313" key="1">
    <source>
        <dbReference type="EMBL" id="EKY00209.1"/>
    </source>
</evidence>
<dbReference type="STRING" id="1127696.HMPREF9134_01540"/>
<name>L1N9M3_9PORP</name>
<proteinExistence type="predicted"/>
<protein>
    <recommendedName>
        <fullName evidence="3">DUF481 domain-containing protein</fullName>
    </recommendedName>
</protein>
<dbReference type="eggNOG" id="ENOG502ZA9G">
    <property type="taxonomic scope" value="Bacteria"/>
</dbReference>
<dbReference type="AlphaFoldDB" id="L1N9M3"/>